<organism evidence="2 3">
    <name type="scientific">Rubinisphaera brasiliensis (strain ATCC 49424 / DSM 5305 / JCM 21570 / IAM 15109 / NBRC 103401 / IFAM 1448)</name>
    <name type="common">Planctomyces brasiliensis</name>
    <dbReference type="NCBI Taxonomy" id="756272"/>
    <lineage>
        <taxon>Bacteria</taxon>
        <taxon>Pseudomonadati</taxon>
        <taxon>Planctomycetota</taxon>
        <taxon>Planctomycetia</taxon>
        <taxon>Planctomycetales</taxon>
        <taxon>Planctomycetaceae</taxon>
        <taxon>Rubinisphaera</taxon>
    </lineage>
</organism>
<dbReference type="AlphaFoldDB" id="F0SMN2"/>
<dbReference type="eggNOG" id="COG0265">
    <property type="taxonomic scope" value="Bacteria"/>
</dbReference>
<feature type="transmembrane region" description="Helical" evidence="1">
    <location>
        <begin position="25"/>
        <end position="46"/>
    </location>
</feature>
<keyword evidence="3" id="KW-1185">Reference proteome</keyword>
<evidence type="ECO:0000313" key="3">
    <source>
        <dbReference type="Proteomes" id="UP000006860"/>
    </source>
</evidence>
<dbReference type="EMBL" id="CP002546">
    <property type="protein sequence ID" value="ADY58851.1"/>
    <property type="molecule type" value="Genomic_DNA"/>
</dbReference>
<dbReference type="Proteomes" id="UP000006860">
    <property type="component" value="Chromosome"/>
</dbReference>
<dbReference type="Gene3D" id="2.30.42.10">
    <property type="match status" value="1"/>
</dbReference>
<dbReference type="InterPro" id="IPR036034">
    <property type="entry name" value="PDZ_sf"/>
</dbReference>
<dbReference type="SUPFAM" id="SSF50156">
    <property type="entry name" value="PDZ domain-like"/>
    <property type="match status" value="1"/>
</dbReference>
<proteinExistence type="predicted"/>
<reference evidence="3" key="1">
    <citation type="submission" date="2011-02" db="EMBL/GenBank/DDBJ databases">
        <title>The complete genome of Planctomyces brasiliensis DSM 5305.</title>
        <authorList>
            <person name="Lucas S."/>
            <person name="Copeland A."/>
            <person name="Lapidus A."/>
            <person name="Bruce D."/>
            <person name="Goodwin L."/>
            <person name="Pitluck S."/>
            <person name="Kyrpides N."/>
            <person name="Mavromatis K."/>
            <person name="Pagani I."/>
            <person name="Ivanova N."/>
            <person name="Ovchinnikova G."/>
            <person name="Lu M."/>
            <person name="Detter J.C."/>
            <person name="Han C."/>
            <person name="Land M."/>
            <person name="Hauser L."/>
            <person name="Markowitz V."/>
            <person name="Cheng J.-F."/>
            <person name="Hugenholtz P."/>
            <person name="Woyke T."/>
            <person name="Wu D."/>
            <person name="Tindall B."/>
            <person name="Pomrenke H.G."/>
            <person name="Brambilla E."/>
            <person name="Klenk H.-P."/>
            <person name="Eisen J.A."/>
        </authorList>
    </citation>
    <scope>NUCLEOTIDE SEQUENCE [LARGE SCALE GENOMIC DNA]</scope>
    <source>
        <strain evidence="3">ATCC 49424 / DSM 5305 / JCM 21570 / NBRC 103401 / IFAM 1448</strain>
    </source>
</reference>
<protein>
    <recommendedName>
        <fullName evidence="4">PDZ domain-containing protein</fullName>
    </recommendedName>
</protein>
<evidence type="ECO:0000313" key="2">
    <source>
        <dbReference type="EMBL" id="ADY58851.1"/>
    </source>
</evidence>
<name>F0SMN2_RUBBR</name>
<dbReference type="KEGG" id="pbs:Plabr_1238"/>
<dbReference type="OrthoDB" id="2356897at2"/>
<gene>
    <name evidence="2" type="ordered locus">Plabr_1238</name>
</gene>
<sequence>MEQQPDNVEGKTAGEKRRPWVVRHWLLSLFGLNVITGMVISTVMLLQIQEQQRIAADLTVDSQIYFMDYGPKKPAWVTDLIEWYDGPPSRGYGRFGDRFDWPKIPRHCGILARHVDTATFKALVQLELFELEICRSTFSPEDLQSFIERSPTLINVALLHCDEFPAKIAAKIRKARPEMTFRESGEGGHRWFALTNVPEGVKFDLNWKDYTDIRQGEILTAMDGQPLQTYHQVKRKVGAMKPGESVRFTVRDAAGVEREEVFTVPEP</sequence>
<dbReference type="STRING" id="756272.Plabr_1238"/>
<keyword evidence="1" id="KW-0812">Transmembrane</keyword>
<dbReference type="HOGENOM" id="CLU_1093648_0_0_0"/>
<accession>F0SMN2</accession>
<evidence type="ECO:0008006" key="4">
    <source>
        <dbReference type="Google" id="ProtNLM"/>
    </source>
</evidence>
<dbReference type="RefSeq" id="WP_013627584.1">
    <property type="nucleotide sequence ID" value="NC_015174.1"/>
</dbReference>
<evidence type="ECO:0000256" key="1">
    <source>
        <dbReference type="SAM" id="Phobius"/>
    </source>
</evidence>
<keyword evidence="1" id="KW-0472">Membrane</keyword>
<keyword evidence="1" id="KW-1133">Transmembrane helix</keyword>